<sequence>MEIPEISIIGDFEAGMKCLRQNSSLISRFFSLSGLETVHQLHSFWKWGAVILALIATFSGIINRIKLFITWVRTIKPLDSSSKPLLQLFDDDEELSEDETSSSASLEDEEYESTSSFDDQIPVDEDFRVAGSSFYSENQSRNGKFKLRKRRSCGDGFSWSDFGAGTSVVKLWDSLGLGLEFEDFADGVVSIWDLNKDQKKSSFLAGNGSRQIPAVAMSSPAVALSAGLDKSNAVVLGAHDMRVARQTPAICAEWKTPAGKAVEDLNSGGVEKVFVRDDVSGFITVVDMRNVKMPLDNVTESDGETWMDADAVTSEGVGVR</sequence>
<dbReference type="PANTHER" id="PTHR36715:SF1">
    <property type="entry name" value="PROTEIN, PUTATIVE-RELATED"/>
    <property type="match status" value="1"/>
</dbReference>
<name>A0ABC8TP61_9AQUA</name>
<feature type="compositionally biased region" description="Acidic residues" evidence="1">
    <location>
        <begin position="92"/>
        <end position="112"/>
    </location>
</feature>
<protein>
    <submittedName>
        <fullName evidence="3">Uncharacterized protein</fullName>
    </submittedName>
</protein>
<dbReference type="PANTHER" id="PTHR36715">
    <property type="entry name" value="BNAANNG41370D PROTEIN"/>
    <property type="match status" value="1"/>
</dbReference>
<dbReference type="EMBL" id="CAUOFW020003369">
    <property type="protein sequence ID" value="CAK9159495.1"/>
    <property type="molecule type" value="Genomic_DNA"/>
</dbReference>
<organism evidence="3 4">
    <name type="scientific">Ilex paraguariensis</name>
    <name type="common">yerba mate</name>
    <dbReference type="NCBI Taxonomy" id="185542"/>
    <lineage>
        <taxon>Eukaryota</taxon>
        <taxon>Viridiplantae</taxon>
        <taxon>Streptophyta</taxon>
        <taxon>Embryophyta</taxon>
        <taxon>Tracheophyta</taxon>
        <taxon>Spermatophyta</taxon>
        <taxon>Magnoliopsida</taxon>
        <taxon>eudicotyledons</taxon>
        <taxon>Gunneridae</taxon>
        <taxon>Pentapetalae</taxon>
        <taxon>asterids</taxon>
        <taxon>campanulids</taxon>
        <taxon>Aquifoliales</taxon>
        <taxon>Aquifoliaceae</taxon>
        <taxon>Ilex</taxon>
    </lineage>
</organism>
<evidence type="ECO:0000256" key="1">
    <source>
        <dbReference type="SAM" id="MobiDB-lite"/>
    </source>
</evidence>
<gene>
    <name evidence="2" type="ORF">ILEXP_LOCUS28189</name>
    <name evidence="3" type="ORF">ILEXP_LOCUS38114</name>
</gene>
<comment type="caution">
    <text evidence="3">The sequence shown here is derived from an EMBL/GenBank/DDBJ whole genome shotgun (WGS) entry which is preliminary data.</text>
</comment>
<evidence type="ECO:0000313" key="3">
    <source>
        <dbReference type="EMBL" id="CAK9168704.1"/>
    </source>
</evidence>
<reference evidence="3 4" key="1">
    <citation type="submission" date="2024-02" db="EMBL/GenBank/DDBJ databases">
        <authorList>
            <person name="Vignale AGUSTIN F."/>
            <person name="Sosa J E."/>
            <person name="Modenutti C."/>
        </authorList>
    </citation>
    <scope>NUCLEOTIDE SEQUENCE [LARGE SCALE GENOMIC DNA]</scope>
</reference>
<proteinExistence type="predicted"/>
<dbReference type="Proteomes" id="UP001642360">
    <property type="component" value="Unassembled WGS sequence"/>
</dbReference>
<accession>A0ABC8TP61</accession>
<keyword evidence="4" id="KW-1185">Reference proteome</keyword>
<dbReference type="EMBL" id="CAUOFW020005138">
    <property type="protein sequence ID" value="CAK9168704.1"/>
    <property type="molecule type" value="Genomic_DNA"/>
</dbReference>
<evidence type="ECO:0000313" key="2">
    <source>
        <dbReference type="EMBL" id="CAK9159495.1"/>
    </source>
</evidence>
<feature type="region of interest" description="Disordered" evidence="1">
    <location>
        <begin position="92"/>
        <end position="117"/>
    </location>
</feature>
<evidence type="ECO:0000313" key="4">
    <source>
        <dbReference type="Proteomes" id="UP001642360"/>
    </source>
</evidence>
<dbReference type="AlphaFoldDB" id="A0ABC8TP61"/>